<dbReference type="EMBL" id="CAEZZH010000007">
    <property type="protein sequence ID" value="CAB4755822.1"/>
    <property type="molecule type" value="Genomic_DNA"/>
</dbReference>
<evidence type="ECO:0000313" key="6">
    <source>
        <dbReference type="EMBL" id="CAB4842008.1"/>
    </source>
</evidence>
<evidence type="ECO:0000313" key="8">
    <source>
        <dbReference type="EMBL" id="CAB4975135.1"/>
    </source>
</evidence>
<evidence type="ECO:0000313" key="5">
    <source>
        <dbReference type="EMBL" id="CAB4806424.1"/>
    </source>
</evidence>
<dbReference type="AlphaFoldDB" id="A0A6J6GLH6"/>
<evidence type="ECO:0000313" key="3">
    <source>
        <dbReference type="EMBL" id="CAB4727379.1"/>
    </source>
</evidence>
<dbReference type="EMBL" id="CAEZXC010000003">
    <property type="protein sequence ID" value="CAB4665324.1"/>
    <property type="molecule type" value="Genomic_DNA"/>
</dbReference>
<evidence type="ECO:0000313" key="1">
    <source>
        <dbReference type="EMBL" id="CAB4597678.1"/>
    </source>
</evidence>
<dbReference type="EMBL" id="CAFAZW010000008">
    <property type="protein sequence ID" value="CAB4842008.1"/>
    <property type="molecule type" value="Genomic_DNA"/>
</dbReference>
<name>A0A6J6GLH6_9ZZZZ</name>
<dbReference type="EMBL" id="CAEZYT010000002">
    <property type="protein sequence ID" value="CAB4727379.1"/>
    <property type="molecule type" value="Genomic_DNA"/>
</dbReference>
<dbReference type="EMBL" id="CAFBOO010000001">
    <property type="protein sequence ID" value="CAB4975135.1"/>
    <property type="molecule type" value="Genomic_DNA"/>
</dbReference>
<protein>
    <submittedName>
        <fullName evidence="1">Unannotated protein</fullName>
    </submittedName>
</protein>
<evidence type="ECO:0000313" key="9">
    <source>
        <dbReference type="EMBL" id="CAB5022849.1"/>
    </source>
</evidence>
<accession>A0A6J6GLH6</accession>
<dbReference type="EMBL" id="CAEZUM010000021">
    <property type="protein sequence ID" value="CAB4597678.1"/>
    <property type="molecule type" value="Genomic_DNA"/>
</dbReference>
<evidence type="ECO:0000313" key="2">
    <source>
        <dbReference type="EMBL" id="CAB4665324.1"/>
    </source>
</evidence>
<dbReference type="EMBL" id="CAFBQY010000013">
    <property type="protein sequence ID" value="CAB5074977.1"/>
    <property type="molecule type" value="Genomic_DNA"/>
</dbReference>
<dbReference type="EMBL" id="CAFBPO010000010">
    <property type="protein sequence ID" value="CAB5022849.1"/>
    <property type="molecule type" value="Genomic_DNA"/>
</dbReference>
<reference evidence="1" key="1">
    <citation type="submission" date="2020-05" db="EMBL/GenBank/DDBJ databases">
        <authorList>
            <person name="Chiriac C."/>
            <person name="Salcher M."/>
            <person name="Ghai R."/>
            <person name="Kavagutti S V."/>
        </authorList>
    </citation>
    <scope>NUCLEOTIDE SEQUENCE</scope>
</reference>
<evidence type="ECO:0000313" key="7">
    <source>
        <dbReference type="EMBL" id="CAB4958216.1"/>
    </source>
</evidence>
<sequence length="584" mass="64814">MKRALAALLSVITILVPSTSRAEVPSFPHLAPASYMAPLIPGFYQLAWVGQWQIPPRPEFTNIPSIEISDVNKSWLNWSNAVFPKCSKEITERCINSIDFRKQGESNWSSASFLKYLPVTTKPFKTSNRDRYLEWTTEDIDSRRNSIWPLDSARSSIWEINTNLGKQKYLATISIGYDALYKWYTQFKLNLTPVIEVNITDVNQYKKLDSNNTWCARTGYGDSFFQNTNFHPLVDSNPQNGIYDYCLVKTDFEQNTLFRVSTQLSPEFNEKSLSNWVTSRTSETRAYSKSLGKGKPTAVIFEGLPVKIQAGITQIPHTLDGFNDWWSGSPHKKAFDESPTARSSGTNTVKLDQNWFEQLKKNWGIDTNYSGGESWYGLGWDAIDQWKSTEKYIDPKLTIEHSVWEFSTTTLEEAGDSWVSKCKSTMSSSPSFSGVISTNATVFAQGPPKLDSIGNLDFKVAATALKENGEVNLGTYNLSIADEVAKCIWGSSSLGIGASISVVTEDGVKQVAATSIGSSEGQLNFSASGFHYSTNKISVSLGQKSTSAKTGTDKKTATITCLKGKVTKKVTAVKPKCPAGYKKK</sequence>
<dbReference type="EMBL" id="CAFBNM010000009">
    <property type="protein sequence ID" value="CAB4958216.1"/>
    <property type="molecule type" value="Genomic_DNA"/>
</dbReference>
<proteinExistence type="predicted"/>
<evidence type="ECO:0000313" key="10">
    <source>
        <dbReference type="EMBL" id="CAB5074977.1"/>
    </source>
</evidence>
<gene>
    <name evidence="1" type="ORF">UFOPK1824_00465</name>
    <name evidence="2" type="ORF">UFOPK2340_00088</name>
    <name evidence="3" type="ORF">UFOPK2772_00088</name>
    <name evidence="4" type="ORF">UFOPK2850_00757</name>
    <name evidence="5" type="ORF">UFOPK3027_01001</name>
    <name evidence="6" type="ORF">UFOPK3256_00737</name>
    <name evidence="7" type="ORF">UFOPK3827_01051</name>
    <name evidence="8" type="ORF">UFOPK3982_00041</name>
    <name evidence="9" type="ORF">UFOPK4120_00963</name>
    <name evidence="10" type="ORF">UFOPK4404_01137</name>
</gene>
<organism evidence="1">
    <name type="scientific">freshwater metagenome</name>
    <dbReference type="NCBI Taxonomy" id="449393"/>
    <lineage>
        <taxon>unclassified sequences</taxon>
        <taxon>metagenomes</taxon>
        <taxon>ecological metagenomes</taxon>
    </lineage>
</organism>
<dbReference type="EMBL" id="CAFAAN010000008">
    <property type="protein sequence ID" value="CAB4806424.1"/>
    <property type="molecule type" value="Genomic_DNA"/>
</dbReference>
<evidence type="ECO:0000313" key="4">
    <source>
        <dbReference type="EMBL" id="CAB4755822.1"/>
    </source>
</evidence>